<reference evidence="3 4" key="1">
    <citation type="journal article" date="2013" name="Genome Announc.">
        <title>Genome Sequence of the Obligate Gammaproteobacterial Methanotroph Methylomicrobium album Strain BG8.</title>
        <authorList>
            <person name="Kits K.D."/>
            <person name="Kalyuzhnaya M.G."/>
            <person name="Klotz M.G."/>
            <person name="Jetten M.S."/>
            <person name="Op den Camp H.J."/>
            <person name="Vuilleumier S."/>
            <person name="Bringel F."/>
            <person name="Dispirito A.A."/>
            <person name="Murrell J.C."/>
            <person name="Bruce D."/>
            <person name="Cheng J.F."/>
            <person name="Copeland A."/>
            <person name="Goodwin L."/>
            <person name="Hauser L."/>
            <person name="Lajus A."/>
            <person name="Land M.L."/>
            <person name="Lapidus A."/>
            <person name="Lucas S."/>
            <person name="Medigue C."/>
            <person name="Pitluck S."/>
            <person name="Woyke T."/>
            <person name="Zeytun A."/>
            <person name="Stein L.Y."/>
        </authorList>
    </citation>
    <scope>NUCLEOTIDE SEQUENCE [LARGE SCALE GENOMIC DNA]</scope>
    <source>
        <strain evidence="3 4">BG8</strain>
    </source>
</reference>
<evidence type="ECO:0000313" key="3">
    <source>
        <dbReference type="EMBL" id="EIC29601.1"/>
    </source>
</evidence>
<evidence type="ECO:0000256" key="2">
    <source>
        <dbReference type="SAM" id="SignalP"/>
    </source>
</evidence>
<feature type="signal peptide" evidence="2">
    <location>
        <begin position="1"/>
        <end position="22"/>
    </location>
</feature>
<dbReference type="STRING" id="686340.Metal_1834"/>
<dbReference type="HOGENOM" id="CLU_620825_0_0_6"/>
<name>H8GNK8_METAL</name>
<proteinExistence type="predicted"/>
<protein>
    <recommendedName>
        <fullName evidence="5">Thioredoxin domain-containing protein</fullName>
    </recommendedName>
</protein>
<accession>H8GNK8</accession>
<feature type="chain" id="PRO_5003612359" description="Thioredoxin domain-containing protein" evidence="2">
    <location>
        <begin position="23"/>
        <end position="441"/>
    </location>
</feature>
<dbReference type="EMBL" id="CM001475">
    <property type="protein sequence ID" value="EIC29601.1"/>
    <property type="molecule type" value="Genomic_DNA"/>
</dbReference>
<sequence>MRAKYFWLQLAFSGAISFNAASAPAMTLVDDYLAFRRAINPLPGETVAAQEVRIQNRYDRYFRVAQSRVHKISDADLHILLRAAIDTGKFTETSRFLNQALTDLNELASRGQAVDRDYLDVYQELVHYRRLTEAKTIFRDHHVDGMEPIPTIIDQVGTLRHARTEYQISSGRDELIHRLSVLPKTGILVTASPHCGYAVNAAHTIHNDPILGPVFRDHSKWLAPPDGRYDLSAFQDWNNAYPEATLSITYRQSDWEFIKNWGSPTFYFFRNGRLIRKLEGWRQEGGGQKLEKIVRSLGLINPSMALRQPEKEVSHSTSVKTPDGTTNSEHNRHLINLATAPIKSKGDLDAYLKRTPPSESPFLYLSPLDLKIFLDGLIFDKSGLTQFPPDVFKGLAVTQAYKLLALFGWQLVVPSIPDLREQDSLDTLIKSAEKNAEKNDR</sequence>
<dbReference type="AlphaFoldDB" id="H8GNK8"/>
<keyword evidence="4" id="KW-1185">Reference proteome</keyword>
<evidence type="ECO:0008006" key="5">
    <source>
        <dbReference type="Google" id="ProtNLM"/>
    </source>
</evidence>
<gene>
    <name evidence="3" type="ORF">Metal_1834</name>
</gene>
<dbReference type="RefSeq" id="WP_005371589.1">
    <property type="nucleotide sequence ID" value="NZ_CM001475.1"/>
</dbReference>
<feature type="compositionally biased region" description="Polar residues" evidence="1">
    <location>
        <begin position="315"/>
        <end position="328"/>
    </location>
</feature>
<dbReference type="Proteomes" id="UP000005090">
    <property type="component" value="Chromosome"/>
</dbReference>
<organism evidence="3 4">
    <name type="scientific">Methylomicrobium album BG8</name>
    <dbReference type="NCBI Taxonomy" id="686340"/>
    <lineage>
        <taxon>Bacteria</taxon>
        <taxon>Pseudomonadati</taxon>
        <taxon>Pseudomonadota</taxon>
        <taxon>Gammaproteobacteria</taxon>
        <taxon>Methylococcales</taxon>
        <taxon>Methylococcaceae</taxon>
        <taxon>Methylomicrobium</taxon>
    </lineage>
</organism>
<feature type="region of interest" description="Disordered" evidence="1">
    <location>
        <begin position="310"/>
        <end position="329"/>
    </location>
</feature>
<dbReference type="eggNOG" id="ENOG50344PU">
    <property type="taxonomic scope" value="Bacteria"/>
</dbReference>
<keyword evidence="2" id="KW-0732">Signal</keyword>
<evidence type="ECO:0000313" key="4">
    <source>
        <dbReference type="Proteomes" id="UP000005090"/>
    </source>
</evidence>
<evidence type="ECO:0000256" key="1">
    <source>
        <dbReference type="SAM" id="MobiDB-lite"/>
    </source>
</evidence>